<dbReference type="PANTHER" id="PTHR15710:SF22">
    <property type="entry name" value="RING-TYPE E3 UBIQUITIN TRANSFERASE"/>
    <property type="match status" value="1"/>
</dbReference>
<dbReference type="CDD" id="cd16667">
    <property type="entry name" value="RING-H2_RNF126-like"/>
    <property type="match status" value="1"/>
</dbReference>
<dbReference type="PROSITE" id="PS50089">
    <property type="entry name" value="ZF_RING_2"/>
    <property type="match status" value="1"/>
</dbReference>
<accession>A0AAV1DJW7</accession>
<name>A0AAV1DJW7_OLDCO</name>
<dbReference type="InterPro" id="IPR001841">
    <property type="entry name" value="Znf_RING"/>
</dbReference>
<proteinExistence type="predicted"/>
<gene>
    <name evidence="11" type="ORF">OLC1_LOCUS16321</name>
</gene>
<dbReference type="Gene3D" id="3.30.40.10">
    <property type="entry name" value="Zinc/RING finger domain, C3HC4 (zinc finger)"/>
    <property type="match status" value="1"/>
</dbReference>
<feature type="region of interest" description="Disordered" evidence="9">
    <location>
        <begin position="80"/>
        <end position="114"/>
    </location>
</feature>
<evidence type="ECO:0000256" key="5">
    <source>
        <dbReference type="ARBA" id="ARBA00022771"/>
    </source>
</evidence>
<dbReference type="Pfam" id="PF13639">
    <property type="entry name" value="zf-RING_2"/>
    <property type="match status" value="1"/>
</dbReference>
<dbReference type="SMART" id="SM00184">
    <property type="entry name" value="RING"/>
    <property type="match status" value="1"/>
</dbReference>
<comment type="catalytic activity">
    <reaction evidence="1">
        <text>S-ubiquitinyl-[E2 ubiquitin-conjugating enzyme]-L-cysteine + [acceptor protein]-L-lysine = [E2 ubiquitin-conjugating enzyme]-L-cysteine + N(6)-ubiquitinyl-[acceptor protein]-L-lysine.</text>
        <dbReference type="EC" id="2.3.2.27"/>
    </reaction>
</comment>
<feature type="domain" description="RING-type" evidence="10">
    <location>
        <begin position="241"/>
        <end position="282"/>
    </location>
</feature>
<dbReference type="EMBL" id="OX459122">
    <property type="protein sequence ID" value="CAI9108202.1"/>
    <property type="molecule type" value="Genomic_DNA"/>
</dbReference>
<evidence type="ECO:0000256" key="3">
    <source>
        <dbReference type="ARBA" id="ARBA00022679"/>
    </source>
</evidence>
<dbReference type="GO" id="GO:0061630">
    <property type="term" value="F:ubiquitin protein ligase activity"/>
    <property type="evidence" value="ECO:0007669"/>
    <property type="project" value="UniProtKB-EC"/>
</dbReference>
<evidence type="ECO:0000256" key="4">
    <source>
        <dbReference type="ARBA" id="ARBA00022723"/>
    </source>
</evidence>
<dbReference type="PANTHER" id="PTHR15710">
    <property type="entry name" value="E3 UBIQUITIN-PROTEIN LIGASE PRAJA"/>
    <property type="match status" value="1"/>
</dbReference>
<dbReference type="GO" id="GO:0016567">
    <property type="term" value="P:protein ubiquitination"/>
    <property type="evidence" value="ECO:0007669"/>
    <property type="project" value="TreeGrafter"/>
</dbReference>
<evidence type="ECO:0000256" key="8">
    <source>
        <dbReference type="PROSITE-ProRule" id="PRU00175"/>
    </source>
</evidence>
<evidence type="ECO:0000259" key="10">
    <source>
        <dbReference type="PROSITE" id="PS50089"/>
    </source>
</evidence>
<evidence type="ECO:0000313" key="11">
    <source>
        <dbReference type="EMBL" id="CAI9108202.1"/>
    </source>
</evidence>
<feature type="compositionally biased region" description="Low complexity" evidence="9">
    <location>
        <begin position="338"/>
        <end position="360"/>
    </location>
</feature>
<evidence type="ECO:0000313" key="12">
    <source>
        <dbReference type="Proteomes" id="UP001161247"/>
    </source>
</evidence>
<evidence type="ECO:0000256" key="2">
    <source>
        <dbReference type="ARBA" id="ARBA00012483"/>
    </source>
</evidence>
<dbReference type="Proteomes" id="UP001161247">
    <property type="component" value="Chromosome 5"/>
</dbReference>
<evidence type="ECO:0000256" key="9">
    <source>
        <dbReference type="SAM" id="MobiDB-lite"/>
    </source>
</evidence>
<keyword evidence="3" id="KW-0808">Transferase</keyword>
<keyword evidence="6" id="KW-0833">Ubl conjugation pathway</keyword>
<keyword evidence="4" id="KW-0479">Metal-binding</keyword>
<reference evidence="11" key="1">
    <citation type="submission" date="2023-03" db="EMBL/GenBank/DDBJ databases">
        <authorList>
            <person name="Julca I."/>
        </authorList>
    </citation>
    <scope>NUCLEOTIDE SEQUENCE</scope>
</reference>
<keyword evidence="12" id="KW-1185">Reference proteome</keyword>
<dbReference type="InterPro" id="IPR039525">
    <property type="entry name" value="RNF126-like_zinc-ribbon"/>
</dbReference>
<keyword evidence="5 8" id="KW-0863">Zinc-finger</keyword>
<evidence type="ECO:0000256" key="6">
    <source>
        <dbReference type="ARBA" id="ARBA00022786"/>
    </source>
</evidence>
<organism evidence="11 12">
    <name type="scientific">Oldenlandia corymbosa var. corymbosa</name>
    <dbReference type="NCBI Taxonomy" id="529605"/>
    <lineage>
        <taxon>Eukaryota</taxon>
        <taxon>Viridiplantae</taxon>
        <taxon>Streptophyta</taxon>
        <taxon>Embryophyta</taxon>
        <taxon>Tracheophyta</taxon>
        <taxon>Spermatophyta</taxon>
        <taxon>Magnoliopsida</taxon>
        <taxon>eudicotyledons</taxon>
        <taxon>Gunneridae</taxon>
        <taxon>Pentapetalae</taxon>
        <taxon>asterids</taxon>
        <taxon>lamiids</taxon>
        <taxon>Gentianales</taxon>
        <taxon>Rubiaceae</taxon>
        <taxon>Rubioideae</taxon>
        <taxon>Spermacoceae</taxon>
        <taxon>Hedyotis-Oldenlandia complex</taxon>
        <taxon>Oldenlandia</taxon>
    </lineage>
</organism>
<feature type="region of interest" description="Disordered" evidence="9">
    <location>
        <begin position="335"/>
        <end position="360"/>
    </location>
</feature>
<dbReference type="GO" id="GO:0005737">
    <property type="term" value="C:cytoplasm"/>
    <property type="evidence" value="ECO:0007669"/>
    <property type="project" value="TreeGrafter"/>
</dbReference>
<dbReference type="InterPro" id="IPR013083">
    <property type="entry name" value="Znf_RING/FYVE/PHD"/>
</dbReference>
<dbReference type="Pfam" id="PF14369">
    <property type="entry name" value="Zn_ribbon_19"/>
    <property type="match status" value="1"/>
</dbReference>
<dbReference type="AlphaFoldDB" id="A0AAV1DJW7"/>
<evidence type="ECO:0000256" key="7">
    <source>
        <dbReference type="ARBA" id="ARBA00022833"/>
    </source>
</evidence>
<keyword evidence="7" id="KW-0862">Zinc</keyword>
<dbReference type="SUPFAM" id="SSF57850">
    <property type="entry name" value="RING/U-box"/>
    <property type="match status" value="1"/>
</dbReference>
<dbReference type="EC" id="2.3.2.27" evidence="2"/>
<sequence>MEKANISQYWCHACSRMVGPIIEIETVKCPNCQGGFLEQMSPLPPPPGGNANEDDDDYYSHHRALSLWAPILLGIINTTPQSHYPSRPQGQEVERAGREEDNSELDQLPPGFGSIIPLRRRNSGSAPFLRLMQGIRAGMRSEEDDDDDGEGVILINPLSQTILDLQAGSSDDVESNHINPFSSSLGDYFLGAGLDMLLQHLADNHINRYGTPPAQKDAVEALPTVNIQHQQQDSSSSPLQCSVCLEDFEIGSEAKQMPCHHCFHSGCIIPWLQLHSSCPVCRYQLPSEDDSKLQPPFIGDNAAAAAAGTRRNESGRRELGGRFSLPIPWPVSHFFNHNDNNTSQSGDGNSSSSQQEPSSQ</sequence>
<evidence type="ECO:0000256" key="1">
    <source>
        <dbReference type="ARBA" id="ARBA00000900"/>
    </source>
</evidence>
<dbReference type="FunFam" id="3.30.40.10:FF:000022">
    <property type="entry name" value="E3 ubiquitin-protein ligase RING1-like"/>
    <property type="match status" value="1"/>
</dbReference>
<protein>
    <recommendedName>
        <fullName evidence="2">RING-type E3 ubiquitin transferase</fullName>
        <ecNumber evidence="2">2.3.2.27</ecNumber>
    </recommendedName>
</protein>
<dbReference type="GO" id="GO:0008270">
    <property type="term" value="F:zinc ion binding"/>
    <property type="evidence" value="ECO:0007669"/>
    <property type="project" value="UniProtKB-KW"/>
</dbReference>